<protein>
    <submittedName>
        <fullName evidence="3">Alpha/beta hydrolase</fullName>
    </submittedName>
</protein>
<evidence type="ECO:0000259" key="2">
    <source>
        <dbReference type="Pfam" id="PF20434"/>
    </source>
</evidence>
<evidence type="ECO:0000256" key="1">
    <source>
        <dbReference type="ARBA" id="ARBA00022801"/>
    </source>
</evidence>
<dbReference type="PANTHER" id="PTHR48081">
    <property type="entry name" value="AB HYDROLASE SUPERFAMILY PROTEIN C4A8.06C"/>
    <property type="match status" value="1"/>
</dbReference>
<name>A0ABY2Q2T5_9HYPH</name>
<dbReference type="Pfam" id="PF20434">
    <property type="entry name" value="BD-FAE"/>
    <property type="match status" value="1"/>
</dbReference>
<dbReference type="EMBL" id="SSNY01000015">
    <property type="protein sequence ID" value="THF54833.1"/>
    <property type="molecule type" value="Genomic_DNA"/>
</dbReference>
<comment type="caution">
    <text evidence="3">The sequence shown here is derived from an EMBL/GenBank/DDBJ whole genome shotgun (WGS) entry which is preliminary data.</text>
</comment>
<dbReference type="InterPro" id="IPR029058">
    <property type="entry name" value="AB_hydrolase_fold"/>
</dbReference>
<dbReference type="PANTHER" id="PTHR48081:SF33">
    <property type="entry name" value="KYNURENINE FORMAMIDASE"/>
    <property type="match status" value="1"/>
</dbReference>
<dbReference type="InterPro" id="IPR049492">
    <property type="entry name" value="BD-FAE-like_dom"/>
</dbReference>
<keyword evidence="4" id="KW-1185">Reference proteome</keyword>
<dbReference type="Proteomes" id="UP000306441">
    <property type="component" value="Unassembled WGS sequence"/>
</dbReference>
<gene>
    <name evidence="3" type="ORF">E6C48_20390</name>
</gene>
<dbReference type="SUPFAM" id="SSF53474">
    <property type="entry name" value="alpha/beta-Hydrolases"/>
    <property type="match status" value="1"/>
</dbReference>
<sequence>MHPREEAMSRPKPEYVFLDYDQARLDLNYTQSAWAPNADAIIAWYRSASIAAHERLACRSFAYGETPLERIDLFSAGRPGAPLVVYVHGGAWRMLDRMDSAFAAEAFVAAGIDFAVLDFASIPDARLPDMVRQVQRGIGWLLRNSAELGFDSVRVVVVGHSSGAHLVAAALTADTPEHVIPGSVRAALCASGAYDLQGTMLSARGAYLQLSAAEIDAFSPIRHLSRLACPMVVAYGSAETDEYRRQATTFHAALRAAGKQSELVLAEGHNHFEISRTLGESGGLLFCIAMRALQH</sequence>
<proteinExistence type="predicted"/>
<reference evidence="3 4" key="1">
    <citation type="submission" date="2019-04" db="EMBL/GenBank/DDBJ databases">
        <title>Mesorhizobium composti sp. nov., isolated from compost.</title>
        <authorList>
            <person name="Lin S.-Y."/>
            <person name="Hameed A."/>
            <person name="Hsieh Y.-T."/>
            <person name="Young C.-C."/>
        </authorList>
    </citation>
    <scope>NUCLEOTIDE SEQUENCE [LARGE SCALE GENOMIC DNA]</scope>
    <source>
        <strain evidence="3 4">CC-YTH430</strain>
    </source>
</reference>
<evidence type="ECO:0000313" key="3">
    <source>
        <dbReference type="EMBL" id="THF54833.1"/>
    </source>
</evidence>
<evidence type="ECO:0000313" key="4">
    <source>
        <dbReference type="Proteomes" id="UP000306441"/>
    </source>
</evidence>
<dbReference type="GO" id="GO:0016787">
    <property type="term" value="F:hydrolase activity"/>
    <property type="evidence" value="ECO:0007669"/>
    <property type="project" value="UniProtKB-KW"/>
</dbReference>
<dbReference type="Gene3D" id="3.40.50.1820">
    <property type="entry name" value="alpha/beta hydrolase"/>
    <property type="match status" value="1"/>
</dbReference>
<accession>A0ABY2Q2T5</accession>
<feature type="domain" description="BD-FAE-like" evidence="2">
    <location>
        <begin position="80"/>
        <end position="170"/>
    </location>
</feature>
<organism evidence="3 4">
    <name type="scientific">Ollibium composti</name>
    <dbReference type="NCBI Taxonomy" id="2675109"/>
    <lineage>
        <taxon>Bacteria</taxon>
        <taxon>Pseudomonadati</taxon>
        <taxon>Pseudomonadota</taxon>
        <taxon>Alphaproteobacteria</taxon>
        <taxon>Hyphomicrobiales</taxon>
        <taxon>Phyllobacteriaceae</taxon>
        <taxon>Ollibium</taxon>
    </lineage>
</organism>
<keyword evidence="1 3" id="KW-0378">Hydrolase</keyword>
<dbReference type="InterPro" id="IPR050300">
    <property type="entry name" value="GDXG_lipolytic_enzyme"/>
</dbReference>